<evidence type="ECO:0000313" key="4">
    <source>
        <dbReference type="WormBase" id="F59H6.12"/>
    </source>
</evidence>
<dbReference type="OMA" id="YPRTIFP"/>
<dbReference type="RefSeq" id="NP_001370300.1">
    <property type="nucleotide sequence ID" value="NM_001383795.1"/>
</dbReference>
<protein>
    <submittedName>
        <fullName evidence="2">BTB domain-containing protein</fullName>
    </submittedName>
</protein>
<dbReference type="HOGENOM" id="CLU_2239015_0_0_1"/>
<dbReference type="InterPro" id="IPR011333">
    <property type="entry name" value="SKP1/BTB/POZ_sf"/>
</dbReference>
<dbReference type="EMBL" id="BX284602">
    <property type="protein sequence ID" value="CCD61291.2"/>
    <property type="molecule type" value="Genomic_DNA"/>
</dbReference>
<dbReference type="AGR" id="WB:WBGene00019142"/>
<dbReference type="UCSC" id="F59H6.12">
    <property type="organism name" value="c. elegans"/>
</dbReference>
<name>Q9N5P7_CAEEL</name>
<dbReference type="SUPFAM" id="SSF54695">
    <property type="entry name" value="POZ domain"/>
    <property type="match status" value="1"/>
</dbReference>
<dbReference type="Bgee" id="WBGene00019142">
    <property type="expression patterns" value="Expressed in adult organism and 3 other cell types or tissues"/>
</dbReference>
<evidence type="ECO:0000259" key="1">
    <source>
        <dbReference type="Pfam" id="PF00651"/>
    </source>
</evidence>
<dbReference type="WormBase" id="F59H6.12">
    <property type="protein sequence ID" value="CE46705"/>
    <property type="gene ID" value="WBGene00019142"/>
    <property type="gene designation" value="btb-4"/>
</dbReference>
<organism evidence="2 3">
    <name type="scientific">Caenorhabditis elegans</name>
    <dbReference type="NCBI Taxonomy" id="6239"/>
    <lineage>
        <taxon>Eukaryota</taxon>
        <taxon>Metazoa</taxon>
        <taxon>Ecdysozoa</taxon>
        <taxon>Nematoda</taxon>
        <taxon>Chromadorea</taxon>
        <taxon>Rhabditida</taxon>
        <taxon>Rhabditina</taxon>
        <taxon>Rhabditomorpha</taxon>
        <taxon>Rhabditoidea</taxon>
        <taxon>Rhabditidae</taxon>
        <taxon>Peloderinae</taxon>
        <taxon>Caenorhabditis</taxon>
    </lineage>
</organism>
<dbReference type="CTD" id="186651"/>
<keyword evidence="3" id="KW-1185">Reference proteome</keyword>
<dbReference type="AlphaFoldDB" id="Q9N5P7"/>
<proteinExistence type="predicted"/>
<accession>Q9N5P7</accession>
<dbReference type="PhylomeDB" id="Q9N5P7"/>
<reference evidence="2 3" key="1">
    <citation type="journal article" date="1998" name="Science">
        <title>Genome sequence of the nematode C. elegans: a platform for investigating biology.</title>
        <authorList>
            <consortium name="The C. elegans sequencing consortium"/>
            <person name="Sulson J.E."/>
            <person name="Waterston R."/>
        </authorList>
    </citation>
    <scope>NUCLEOTIDE SEQUENCE [LARGE SCALE GENOMIC DNA]</scope>
    <source>
        <strain evidence="2 3">Bristol N2</strain>
    </source>
</reference>
<dbReference type="PANTHER" id="PTHR22744:SF14">
    <property type="entry name" value="BTB DOMAIN-CONTAINING PROTEIN-RELATED"/>
    <property type="match status" value="1"/>
</dbReference>
<evidence type="ECO:0000313" key="3">
    <source>
        <dbReference type="Proteomes" id="UP000001940"/>
    </source>
</evidence>
<evidence type="ECO:0000313" key="2">
    <source>
        <dbReference type="EMBL" id="CCD61291.2"/>
    </source>
</evidence>
<dbReference type="PaxDb" id="6239-F59H6.12.2"/>
<dbReference type="Proteomes" id="UP000001940">
    <property type="component" value="Chromosome II"/>
</dbReference>
<dbReference type="Pfam" id="PF00651">
    <property type="entry name" value="BTB"/>
    <property type="match status" value="1"/>
</dbReference>
<dbReference type="OrthoDB" id="5855157at2759"/>
<dbReference type="PANTHER" id="PTHR22744">
    <property type="entry name" value="HELIX LOOP HELIX PROTEIN 21-RELATED"/>
    <property type="match status" value="1"/>
</dbReference>
<dbReference type="SMR" id="Q9N5P7"/>
<gene>
    <name evidence="2 4" type="primary">btb-4</name>
    <name evidence="2" type="ORF">CELE_F59H6.12</name>
    <name evidence="4" type="ORF">F59H6.12</name>
</gene>
<dbReference type="InParanoid" id="Q9N5P7"/>
<dbReference type="GeneID" id="186651"/>
<dbReference type="FunCoup" id="Q9N5P7">
    <property type="interactions" value="227"/>
</dbReference>
<dbReference type="STRING" id="6239.F59H6.12.1"/>
<feature type="domain" description="BTB" evidence="1">
    <location>
        <begin position="2"/>
        <end position="59"/>
    </location>
</feature>
<dbReference type="InterPro" id="IPR000210">
    <property type="entry name" value="BTB/POZ_dom"/>
</dbReference>
<sequence length="105" mass="12467">MTEIPIKDVTYEDFCLMLGTIYPRTIFPNDETSEKLLEMADRFLIPAVTNIVEQQLLYNSQMQNEKLIRLADQYQMKMLLNKSTWKVDSLEKVKELIKTLEYEKL</sequence>
<dbReference type="Gene3D" id="3.30.710.10">
    <property type="entry name" value="Potassium Channel Kv1.1, Chain A"/>
    <property type="match status" value="1"/>
</dbReference>
<dbReference type="KEGG" id="cel:CELE_F59H6.12"/>